<dbReference type="EMBL" id="CM039433">
    <property type="protein sequence ID" value="KAI4329147.1"/>
    <property type="molecule type" value="Genomic_DNA"/>
</dbReference>
<gene>
    <name evidence="1" type="ORF">L6164_021443</name>
</gene>
<name>A0ACB9MZW0_BAUVA</name>
<protein>
    <submittedName>
        <fullName evidence="1">Uncharacterized protein</fullName>
    </submittedName>
</protein>
<sequence length="178" mass="18345">MIRTHQQAHVSADPANNSTSSGNFALNLSSREDQMTTNAGFGHDLAPFGNKAASSAATTRTGAPSGVPPSLLHDVVSSFSSASGFEGTSFEDAFGGILNAKTTKDANFNDTLPKTTTTARLGSAADDGGGGNEGLTRDFLGLRPLSHSDILSIAGIGNCMTTSTSHDQQNQSEKPWQG</sequence>
<accession>A0ACB9MZW0</accession>
<proteinExistence type="predicted"/>
<organism evidence="1 2">
    <name type="scientific">Bauhinia variegata</name>
    <name type="common">Purple orchid tree</name>
    <name type="synonym">Phanera variegata</name>
    <dbReference type="NCBI Taxonomy" id="167791"/>
    <lineage>
        <taxon>Eukaryota</taxon>
        <taxon>Viridiplantae</taxon>
        <taxon>Streptophyta</taxon>
        <taxon>Embryophyta</taxon>
        <taxon>Tracheophyta</taxon>
        <taxon>Spermatophyta</taxon>
        <taxon>Magnoliopsida</taxon>
        <taxon>eudicotyledons</taxon>
        <taxon>Gunneridae</taxon>
        <taxon>Pentapetalae</taxon>
        <taxon>rosids</taxon>
        <taxon>fabids</taxon>
        <taxon>Fabales</taxon>
        <taxon>Fabaceae</taxon>
        <taxon>Cercidoideae</taxon>
        <taxon>Cercideae</taxon>
        <taxon>Bauhiniinae</taxon>
        <taxon>Bauhinia</taxon>
    </lineage>
</organism>
<reference evidence="1 2" key="1">
    <citation type="journal article" date="2022" name="DNA Res.">
        <title>Chromosomal-level genome assembly of the orchid tree Bauhinia variegata (Leguminosae; Cercidoideae) supports the allotetraploid origin hypothesis of Bauhinia.</title>
        <authorList>
            <person name="Zhong Y."/>
            <person name="Chen Y."/>
            <person name="Zheng D."/>
            <person name="Pang J."/>
            <person name="Liu Y."/>
            <person name="Luo S."/>
            <person name="Meng S."/>
            <person name="Qian L."/>
            <person name="Wei D."/>
            <person name="Dai S."/>
            <person name="Zhou R."/>
        </authorList>
    </citation>
    <scope>NUCLEOTIDE SEQUENCE [LARGE SCALE GENOMIC DNA]</scope>
    <source>
        <strain evidence="1">BV-YZ2020</strain>
    </source>
</reference>
<evidence type="ECO:0000313" key="1">
    <source>
        <dbReference type="EMBL" id="KAI4329147.1"/>
    </source>
</evidence>
<comment type="caution">
    <text evidence="1">The sequence shown here is derived from an EMBL/GenBank/DDBJ whole genome shotgun (WGS) entry which is preliminary data.</text>
</comment>
<dbReference type="Proteomes" id="UP000828941">
    <property type="component" value="Chromosome 8"/>
</dbReference>
<keyword evidence="2" id="KW-1185">Reference proteome</keyword>
<evidence type="ECO:0000313" key="2">
    <source>
        <dbReference type="Proteomes" id="UP000828941"/>
    </source>
</evidence>